<dbReference type="Proteomes" id="UP000552615">
    <property type="component" value="Unassembled WGS sequence"/>
</dbReference>
<keyword evidence="2" id="KW-1185">Reference proteome</keyword>
<evidence type="ECO:0000313" key="1">
    <source>
        <dbReference type="EMBL" id="NML58008.1"/>
    </source>
</evidence>
<dbReference type="AlphaFoldDB" id="A0A7Y0A781"/>
<accession>A0A7Y0A781</accession>
<dbReference type="RefSeq" id="WP_169231372.1">
    <property type="nucleotide sequence ID" value="NZ_JABBGF010000002.1"/>
</dbReference>
<comment type="caution">
    <text evidence="1">The sequence shown here is derived from an EMBL/GenBank/DDBJ whole genome shotgun (WGS) entry which is preliminary data.</text>
</comment>
<gene>
    <name evidence="1" type="ORF">HHL20_11700</name>
</gene>
<protein>
    <submittedName>
        <fullName evidence="1">Uncharacterized protein</fullName>
    </submittedName>
</protein>
<reference evidence="1 2" key="1">
    <citation type="submission" date="2020-04" db="EMBL/GenBank/DDBJ databases">
        <title>Chryseobacterium sp. RJ-7-14 sp. nov., isolated from Jeju soil.</title>
        <authorList>
            <person name="Dahal R.H."/>
            <person name="Chaudhary D.K."/>
        </authorList>
    </citation>
    <scope>NUCLEOTIDE SEQUENCE [LARGE SCALE GENOMIC DNA]</scope>
    <source>
        <strain evidence="1 2">RJ-7-14</strain>
    </source>
</reference>
<proteinExistence type="predicted"/>
<dbReference type="EMBL" id="JABBGF010000002">
    <property type="protein sequence ID" value="NML58008.1"/>
    <property type="molecule type" value="Genomic_DNA"/>
</dbReference>
<name>A0A7Y0A781_9FLAO</name>
<organism evidence="1 2">
    <name type="scientific">Chryseobacterium cheonjiense</name>
    <dbReference type="NCBI Taxonomy" id="2728845"/>
    <lineage>
        <taxon>Bacteria</taxon>
        <taxon>Pseudomonadati</taxon>
        <taxon>Bacteroidota</taxon>
        <taxon>Flavobacteriia</taxon>
        <taxon>Flavobacteriales</taxon>
        <taxon>Weeksellaceae</taxon>
        <taxon>Chryseobacterium group</taxon>
        <taxon>Chryseobacterium</taxon>
    </lineage>
</organism>
<sequence>MKNRRLLLFTAVSWFFTLQGQTADERKEISIQSNKSANTLLQHRLNVEKSQRDLRISRFLSQNSGYSKKISQPNLGVRELIDVLPNGEYIYAKLIMPAPRSPQELINFIMAAV</sequence>
<evidence type="ECO:0000313" key="2">
    <source>
        <dbReference type="Proteomes" id="UP000552615"/>
    </source>
</evidence>